<dbReference type="RefSeq" id="WP_342829886.1">
    <property type="nucleotide sequence ID" value="NZ_JBANDC010000008.1"/>
</dbReference>
<dbReference type="Pfam" id="PF04610">
    <property type="entry name" value="TrbL"/>
    <property type="match status" value="1"/>
</dbReference>
<evidence type="ECO:0000256" key="2">
    <source>
        <dbReference type="ARBA" id="ARBA00022692"/>
    </source>
</evidence>
<keyword evidence="9" id="KW-1185">Reference proteome</keyword>
<reference evidence="8 9" key="1">
    <citation type="submission" date="2024-02" db="EMBL/GenBank/DDBJ databases">
        <title>Draft genome sequence of Collimonas sp. strain H4R21, an effective mineral-weathering bacterial strain isolated from the beech rhizosphere.</title>
        <authorList>
            <person name="Morin E."/>
            <person name="Uroz S."/>
            <person name="Leveau J.H.J."/>
            <person name="Kumar R."/>
            <person name="Rey M.W."/>
            <person name="Pham J."/>
        </authorList>
    </citation>
    <scope>NUCLEOTIDE SEQUENCE [LARGE SCALE GENOMIC DNA]</scope>
    <source>
        <strain evidence="8 9">H4R21</strain>
    </source>
</reference>
<feature type="region of interest" description="Disordered" evidence="5">
    <location>
        <begin position="430"/>
        <end position="471"/>
    </location>
</feature>
<keyword evidence="3 6" id="KW-1133">Transmembrane helix</keyword>
<gene>
    <name evidence="8" type="primary">trbL</name>
    <name evidence="8" type="ORF">V8G57_13785</name>
</gene>
<evidence type="ECO:0000256" key="4">
    <source>
        <dbReference type="ARBA" id="ARBA00023136"/>
    </source>
</evidence>
<evidence type="ECO:0000313" key="9">
    <source>
        <dbReference type="Proteomes" id="UP001495910"/>
    </source>
</evidence>
<feature type="transmembrane region" description="Helical" evidence="6">
    <location>
        <begin position="167"/>
        <end position="200"/>
    </location>
</feature>
<name>A0ABU9PWS2_9BURK</name>
<sequence length="488" mass="49389">MNTQILPKYTALLLVPLVGYSGAAEAAIDNAGILNTVLHRYQDASSAWGGIMVNYASWLFWGMALLSMVWTYGMMVLKKADIQEFFAETIRFFGVTGFFWWILTNGPAISTSIIQSMQMIGAQAGGLDGKLYPSGIVDMGFDIFFRVLDQSSVWSPLDSACGMVLSGLILVILALIGVNMLLLLVSGWLLAYGGVFLLGFGGSRWTTDIAISYYKTVLSVGVQLMAMVLLVGIGKSFLDQYYNGLSAGVSLKEMAVMLVVAVILLALTNKIPPMLAGIVGSGGGSSGIGNFGAGAALGAAGMAATAAATAGAGAIAGASSAAGSASALKAAFQSAQESMAAGGGSSGAGGGSSGGRGSSGAPGGNSGGGFAAAMGNAGRFAADMGSSLAKGASQVAKEKAGAINDAAHKQVADTTGGKIGSAIREQSYWANSSDDSSQQITSNADALQHSFDGNALGAGEEAENDGIQTASINDEVAAFVNKTPREES</sequence>
<organism evidence="8 9">
    <name type="scientific">Collimonas rhizosphaerae</name>
    <dbReference type="NCBI Taxonomy" id="3126357"/>
    <lineage>
        <taxon>Bacteria</taxon>
        <taxon>Pseudomonadati</taxon>
        <taxon>Pseudomonadota</taxon>
        <taxon>Betaproteobacteria</taxon>
        <taxon>Burkholderiales</taxon>
        <taxon>Oxalobacteraceae</taxon>
        <taxon>Collimonas</taxon>
    </lineage>
</organism>
<dbReference type="InterPro" id="IPR014150">
    <property type="entry name" value="Conjugal_tfr_TrbL"/>
</dbReference>
<dbReference type="InterPro" id="IPR007688">
    <property type="entry name" value="Conjugal_tfr_TrbL/VirB6"/>
</dbReference>
<evidence type="ECO:0000256" key="3">
    <source>
        <dbReference type="ARBA" id="ARBA00022989"/>
    </source>
</evidence>
<evidence type="ECO:0000256" key="7">
    <source>
        <dbReference type="SAM" id="SignalP"/>
    </source>
</evidence>
<keyword evidence="7" id="KW-0732">Signal</keyword>
<dbReference type="NCBIfam" id="TIGR02783">
    <property type="entry name" value="TrbL_P"/>
    <property type="match status" value="1"/>
</dbReference>
<feature type="transmembrane region" description="Helical" evidence="6">
    <location>
        <begin position="85"/>
        <end position="103"/>
    </location>
</feature>
<accession>A0ABU9PWS2</accession>
<evidence type="ECO:0000256" key="5">
    <source>
        <dbReference type="SAM" id="MobiDB-lite"/>
    </source>
</evidence>
<feature type="transmembrane region" description="Helical" evidence="6">
    <location>
        <begin position="212"/>
        <end position="233"/>
    </location>
</feature>
<feature type="signal peptide" evidence="7">
    <location>
        <begin position="1"/>
        <end position="26"/>
    </location>
</feature>
<feature type="chain" id="PRO_5045727615" evidence="7">
    <location>
        <begin position="27"/>
        <end position="488"/>
    </location>
</feature>
<keyword evidence="4 6" id="KW-0472">Membrane</keyword>
<keyword evidence="2 6" id="KW-0812">Transmembrane</keyword>
<comment type="subcellular location">
    <subcellularLocation>
        <location evidence="1">Membrane</location>
        <topology evidence="1">Multi-pass membrane protein</topology>
    </subcellularLocation>
</comment>
<dbReference type="EMBL" id="JBANDC010000008">
    <property type="protein sequence ID" value="MEM4988463.1"/>
    <property type="molecule type" value="Genomic_DNA"/>
</dbReference>
<evidence type="ECO:0000256" key="1">
    <source>
        <dbReference type="ARBA" id="ARBA00004141"/>
    </source>
</evidence>
<feature type="transmembrane region" description="Helical" evidence="6">
    <location>
        <begin position="50"/>
        <end position="73"/>
    </location>
</feature>
<feature type="compositionally biased region" description="Polar residues" evidence="5">
    <location>
        <begin position="430"/>
        <end position="445"/>
    </location>
</feature>
<evidence type="ECO:0000256" key="6">
    <source>
        <dbReference type="SAM" id="Phobius"/>
    </source>
</evidence>
<proteinExistence type="predicted"/>
<evidence type="ECO:0000313" key="8">
    <source>
        <dbReference type="EMBL" id="MEM4988463.1"/>
    </source>
</evidence>
<protein>
    <submittedName>
        <fullName evidence="8">P-type conjugative transfer protein TrbL</fullName>
    </submittedName>
</protein>
<comment type="caution">
    <text evidence="8">The sequence shown here is derived from an EMBL/GenBank/DDBJ whole genome shotgun (WGS) entry which is preliminary data.</text>
</comment>
<dbReference type="Proteomes" id="UP001495910">
    <property type="component" value="Unassembled WGS sequence"/>
</dbReference>
<feature type="region of interest" description="Disordered" evidence="5">
    <location>
        <begin position="342"/>
        <end position="363"/>
    </location>
</feature>